<keyword evidence="2" id="KW-1185">Reference proteome</keyword>
<evidence type="ECO:0000313" key="1">
    <source>
        <dbReference type="EMBL" id="KAI3879867.1"/>
    </source>
</evidence>
<feature type="non-terminal residue" evidence="1">
    <location>
        <position position="1"/>
    </location>
</feature>
<dbReference type="EMBL" id="JAJJMB010012240">
    <property type="protein sequence ID" value="KAI3879867.1"/>
    <property type="molecule type" value="Genomic_DNA"/>
</dbReference>
<sequence>MTLLNSLTFTPKQLEVLMKTEFGSMVCALKELNKMDFWKAPKVLEYIISSFVKDNTFKVAGQTLESSPDNLAVIFLMKRFKMSEADRERYGPKEDPTLRDSDFYKEYFLIESVDTMNMISWTDEIHKHLMESIASVTRNKSKPHIVTGCTVFLLISKGNPTPTTFKGLLGGTCTMDHPNLKACWRPFLKNKLVKNLSLISLTRRRSCVFLNKV</sequence>
<protein>
    <submittedName>
        <fullName evidence="1">Uncharacterized protein</fullName>
    </submittedName>
</protein>
<gene>
    <name evidence="1" type="ORF">MKW98_018106</name>
</gene>
<reference evidence="1" key="1">
    <citation type="submission" date="2022-04" db="EMBL/GenBank/DDBJ databases">
        <title>A functionally conserved STORR gene fusion in Papaver species that diverged 16.8 million years ago.</title>
        <authorList>
            <person name="Catania T."/>
        </authorList>
    </citation>
    <scope>NUCLEOTIDE SEQUENCE</scope>
    <source>
        <strain evidence="1">S-188037</strain>
    </source>
</reference>
<evidence type="ECO:0000313" key="2">
    <source>
        <dbReference type="Proteomes" id="UP001202328"/>
    </source>
</evidence>
<name>A0AAD4SAG9_9MAGN</name>
<accession>A0AAD4SAG9</accession>
<dbReference type="AlphaFoldDB" id="A0AAD4SAG9"/>
<organism evidence="1 2">
    <name type="scientific">Papaver atlanticum</name>
    <dbReference type="NCBI Taxonomy" id="357466"/>
    <lineage>
        <taxon>Eukaryota</taxon>
        <taxon>Viridiplantae</taxon>
        <taxon>Streptophyta</taxon>
        <taxon>Embryophyta</taxon>
        <taxon>Tracheophyta</taxon>
        <taxon>Spermatophyta</taxon>
        <taxon>Magnoliopsida</taxon>
        <taxon>Ranunculales</taxon>
        <taxon>Papaveraceae</taxon>
        <taxon>Papaveroideae</taxon>
        <taxon>Papaver</taxon>
    </lineage>
</organism>
<comment type="caution">
    <text evidence="1">The sequence shown here is derived from an EMBL/GenBank/DDBJ whole genome shotgun (WGS) entry which is preliminary data.</text>
</comment>
<proteinExistence type="predicted"/>
<dbReference type="Proteomes" id="UP001202328">
    <property type="component" value="Unassembled WGS sequence"/>
</dbReference>